<evidence type="ECO:0000313" key="8">
    <source>
        <dbReference type="RefSeq" id="XP_034101571.1"/>
    </source>
</evidence>
<dbReference type="SUPFAM" id="SSF54695">
    <property type="entry name" value="POZ domain"/>
    <property type="match status" value="1"/>
</dbReference>
<dbReference type="InterPro" id="IPR036296">
    <property type="entry name" value="SKP1-like_dim_sf"/>
</dbReference>
<organism evidence="6 8">
    <name type="scientific">Drosophila albomicans</name>
    <name type="common">Fruit fly</name>
    <dbReference type="NCBI Taxonomy" id="7291"/>
    <lineage>
        <taxon>Eukaryota</taxon>
        <taxon>Metazoa</taxon>
        <taxon>Ecdysozoa</taxon>
        <taxon>Arthropoda</taxon>
        <taxon>Hexapoda</taxon>
        <taxon>Insecta</taxon>
        <taxon>Pterygota</taxon>
        <taxon>Neoptera</taxon>
        <taxon>Endopterygota</taxon>
        <taxon>Diptera</taxon>
        <taxon>Brachycera</taxon>
        <taxon>Muscomorpha</taxon>
        <taxon>Ephydroidea</taxon>
        <taxon>Drosophilidae</taxon>
        <taxon>Drosophila</taxon>
    </lineage>
</organism>
<keyword evidence="2 3" id="KW-0833">Ubl conjugation pathway</keyword>
<dbReference type="InterPro" id="IPR011333">
    <property type="entry name" value="SKP1/BTB/POZ_sf"/>
</dbReference>
<dbReference type="OrthoDB" id="2342932at2759"/>
<feature type="domain" description="SKP1 component POZ" evidence="5">
    <location>
        <begin position="1"/>
        <end position="42"/>
    </location>
</feature>
<dbReference type="Pfam" id="PF03931">
    <property type="entry name" value="Skp1_POZ"/>
    <property type="match status" value="1"/>
</dbReference>
<dbReference type="SMART" id="SM00512">
    <property type="entry name" value="Skp1"/>
    <property type="match status" value="1"/>
</dbReference>
<dbReference type="Gene3D" id="3.30.710.10">
    <property type="entry name" value="Potassium Channel Kv1.1, Chain A"/>
    <property type="match status" value="1"/>
</dbReference>
<evidence type="ECO:0000259" key="4">
    <source>
        <dbReference type="Pfam" id="PF01466"/>
    </source>
</evidence>
<dbReference type="InterPro" id="IPR016073">
    <property type="entry name" value="Skp1_comp_POZ"/>
</dbReference>
<dbReference type="PANTHER" id="PTHR11165">
    <property type="entry name" value="SKP1"/>
    <property type="match status" value="1"/>
</dbReference>
<feature type="domain" description="SKP1 component dimerisation" evidence="4">
    <location>
        <begin position="88"/>
        <end position="124"/>
    </location>
</feature>
<evidence type="ECO:0000256" key="1">
    <source>
        <dbReference type="ARBA" id="ARBA00009993"/>
    </source>
</evidence>
<dbReference type="PIRSF" id="PIRSF028729">
    <property type="entry name" value="E3_ubiquit_lig_SCF_Skp"/>
    <property type="match status" value="1"/>
</dbReference>
<dbReference type="InterPro" id="IPR001232">
    <property type="entry name" value="SKP1-like"/>
</dbReference>
<keyword evidence="6" id="KW-1185">Reference proteome</keyword>
<dbReference type="SUPFAM" id="SSF81382">
    <property type="entry name" value="Skp1 dimerisation domain-like"/>
    <property type="match status" value="1"/>
</dbReference>
<dbReference type="InterPro" id="IPR016897">
    <property type="entry name" value="SKP1"/>
</dbReference>
<dbReference type="Proteomes" id="UP000515160">
    <property type="component" value="Chromosome 2L"/>
</dbReference>
<accession>A0A6P8WD35</accession>
<protein>
    <submittedName>
        <fullName evidence="7 8">S-phase kinase-associated protein 1-like isoform X2</fullName>
    </submittedName>
</protein>
<evidence type="ECO:0000313" key="7">
    <source>
        <dbReference type="RefSeq" id="XP_034101570.1"/>
    </source>
</evidence>
<evidence type="ECO:0000259" key="5">
    <source>
        <dbReference type="Pfam" id="PF03931"/>
    </source>
</evidence>
<reference evidence="7 8" key="1">
    <citation type="submission" date="2025-04" db="UniProtKB">
        <authorList>
            <consortium name="RefSeq"/>
        </authorList>
    </citation>
    <scope>IDENTIFICATION</scope>
    <source>
        <strain evidence="7 8">15112-1751.03</strain>
        <tissue evidence="7 8">Whole Adult</tissue>
    </source>
</reference>
<dbReference type="RefSeq" id="XP_034101570.1">
    <property type="nucleotide sequence ID" value="XM_034245679.2"/>
</dbReference>
<evidence type="ECO:0000256" key="3">
    <source>
        <dbReference type="PIRNR" id="PIRNR028729"/>
    </source>
</evidence>
<dbReference type="GeneID" id="117566175"/>
<dbReference type="UniPathway" id="UPA00143"/>
<sequence>MCSGTIKGMLQSCSGEDEVVPLPKVRSGILTKILEWAEFHRKEFSENTEEEDEESTDVVSKWDSEFIKVDQSILFELITVANFLNIDGLMQLACKTVANMIKEKTTEQIRTIFNIQNVLSNSEERVNELVENQK</sequence>
<comment type="similarity">
    <text evidence="1 3">Belongs to the SKP1 family.</text>
</comment>
<dbReference type="RefSeq" id="XP_034101571.1">
    <property type="nucleotide sequence ID" value="XM_034245680.2"/>
</dbReference>
<evidence type="ECO:0000313" key="6">
    <source>
        <dbReference type="Proteomes" id="UP000515160"/>
    </source>
</evidence>
<evidence type="ECO:0000256" key="2">
    <source>
        <dbReference type="ARBA" id="ARBA00022786"/>
    </source>
</evidence>
<dbReference type="Pfam" id="PF01466">
    <property type="entry name" value="Skp1"/>
    <property type="match status" value="1"/>
</dbReference>
<dbReference type="AlphaFoldDB" id="A0A6P8WD35"/>
<dbReference type="GO" id="GO:0006511">
    <property type="term" value="P:ubiquitin-dependent protein catabolic process"/>
    <property type="evidence" value="ECO:0007669"/>
    <property type="project" value="InterPro"/>
</dbReference>
<dbReference type="InterPro" id="IPR016072">
    <property type="entry name" value="Skp1_comp_dimer"/>
</dbReference>
<dbReference type="GO" id="GO:0016567">
    <property type="term" value="P:protein ubiquitination"/>
    <property type="evidence" value="ECO:0007669"/>
    <property type="project" value="UniProtKB-UniPathway"/>
</dbReference>
<name>A0A6P8WD35_DROAB</name>
<comment type="pathway">
    <text evidence="3">Protein modification; protein ubiquitination.</text>
</comment>
<proteinExistence type="inferred from homology"/>
<dbReference type="CDD" id="cd18322">
    <property type="entry name" value="BTB_POZ_SKP1"/>
    <property type="match status" value="1"/>
</dbReference>
<gene>
    <name evidence="7 8" type="primary">LOC117566175</name>
</gene>